<evidence type="ECO:0000256" key="5">
    <source>
        <dbReference type="ARBA" id="ARBA00023136"/>
    </source>
</evidence>
<dbReference type="InterPro" id="IPR000620">
    <property type="entry name" value="EamA_dom"/>
</dbReference>
<evidence type="ECO:0000256" key="4">
    <source>
        <dbReference type="ARBA" id="ARBA00022989"/>
    </source>
</evidence>
<evidence type="ECO:0000256" key="3">
    <source>
        <dbReference type="ARBA" id="ARBA00022692"/>
    </source>
</evidence>
<dbReference type="GO" id="GO:0016020">
    <property type="term" value="C:membrane"/>
    <property type="evidence" value="ECO:0007669"/>
    <property type="project" value="UniProtKB-SubCell"/>
</dbReference>
<feature type="transmembrane region" description="Helical" evidence="6">
    <location>
        <begin position="358"/>
        <end position="377"/>
    </location>
</feature>
<dbReference type="Proteomes" id="UP001604277">
    <property type="component" value="Unassembled WGS sequence"/>
</dbReference>
<evidence type="ECO:0000256" key="2">
    <source>
        <dbReference type="ARBA" id="ARBA00007635"/>
    </source>
</evidence>
<organism evidence="8 9">
    <name type="scientific">Forsythia ovata</name>
    <dbReference type="NCBI Taxonomy" id="205694"/>
    <lineage>
        <taxon>Eukaryota</taxon>
        <taxon>Viridiplantae</taxon>
        <taxon>Streptophyta</taxon>
        <taxon>Embryophyta</taxon>
        <taxon>Tracheophyta</taxon>
        <taxon>Spermatophyta</taxon>
        <taxon>Magnoliopsida</taxon>
        <taxon>eudicotyledons</taxon>
        <taxon>Gunneridae</taxon>
        <taxon>Pentapetalae</taxon>
        <taxon>asterids</taxon>
        <taxon>lamiids</taxon>
        <taxon>Lamiales</taxon>
        <taxon>Oleaceae</taxon>
        <taxon>Forsythieae</taxon>
        <taxon>Forsythia</taxon>
    </lineage>
</organism>
<evidence type="ECO:0000313" key="9">
    <source>
        <dbReference type="Proteomes" id="UP001604277"/>
    </source>
</evidence>
<evidence type="ECO:0000259" key="7">
    <source>
        <dbReference type="Pfam" id="PF00892"/>
    </source>
</evidence>
<evidence type="ECO:0000256" key="1">
    <source>
        <dbReference type="ARBA" id="ARBA00004141"/>
    </source>
</evidence>
<comment type="subcellular location">
    <subcellularLocation>
        <location evidence="1">Membrane</location>
        <topology evidence="1">Multi-pass membrane protein</topology>
    </subcellularLocation>
</comment>
<proteinExistence type="inferred from homology"/>
<comment type="similarity">
    <text evidence="2">Belongs to the drug/metabolite transporter (DMT) superfamily. Plant drug/metabolite exporter (P-DME) (TC 2.A.7.4) family.</text>
</comment>
<dbReference type="PANTHER" id="PTHR31218">
    <property type="entry name" value="WAT1-RELATED PROTEIN"/>
    <property type="match status" value="1"/>
</dbReference>
<feature type="transmembrane region" description="Helical" evidence="6">
    <location>
        <begin position="99"/>
        <end position="120"/>
    </location>
</feature>
<feature type="domain" description="EamA" evidence="7">
    <location>
        <begin position="38"/>
        <end position="159"/>
    </location>
</feature>
<accession>A0ABD1W387</accession>
<feature type="transmembrane region" description="Helical" evidence="6">
    <location>
        <begin position="204"/>
        <end position="223"/>
    </location>
</feature>
<evidence type="ECO:0000313" key="8">
    <source>
        <dbReference type="EMBL" id="KAL2544114.1"/>
    </source>
</evidence>
<dbReference type="EMBL" id="JBFOLJ010000004">
    <property type="protein sequence ID" value="KAL2544114.1"/>
    <property type="molecule type" value="Genomic_DNA"/>
</dbReference>
<keyword evidence="9" id="KW-1185">Reference proteome</keyword>
<dbReference type="Pfam" id="PF00892">
    <property type="entry name" value="EamA"/>
    <property type="match status" value="1"/>
</dbReference>
<gene>
    <name evidence="8" type="ORF">Fot_13347</name>
</gene>
<sequence>MATFGVGGFFPEERSKEGWSSSTFLGKILISEGSKYLILAAVLLRVAFAGLAIIAKSALAKGMSPFTFAVYRNAIATVTFAPFALIIERDKRPRMTLSILYKIILLGLLGVIEQDLYYTGMKHTTATFATTLYNILPVITFVLSWILRDEKVNFKSLHGHAKFVGTFVTVGGAMFMTFIKGPVIGLPWTNHTAASAEINHQNHIIGPLMILTACFCWSFFHILQDHTLKSYNVELSLTTLISYIYGGIICSGVAYYVAGIIMKIKGPVFVTSFNPLTMAGCCRDRFFRFGRGIGLWKRSRSHHHRWVAGPVALVVEMPPHWRPVLDENLYYVRMKYVTATFATAIFNVLPVITFLMAWMLRVTGAIVIVVGLYIVLWGKSKDQISSMVYKEEGEPVHQQISATKPCINVSKNDCPQMVDA</sequence>
<feature type="transmembrane region" description="Helical" evidence="6">
    <location>
        <begin position="159"/>
        <end position="179"/>
    </location>
</feature>
<dbReference type="SUPFAM" id="SSF103481">
    <property type="entry name" value="Multidrug resistance efflux transporter EmrE"/>
    <property type="match status" value="2"/>
</dbReference>
<feature type="transmembrane region" description="Helical" evidence="6">
    <location>
        <begin position="235"/>
        <end position="258"/>
    </location>
</feature>
<keyword evidence="3 6" id="KW-0812">Transmembrane</keyword>
<dbReference type="AlphaFoldDB" id="A0ABD1W387"/>
<feature type="transmembrane region" description="Helical" evidence="6">
    <location>
        <begin position="336"/>
        <end position="352"/>
    </location>
</feature>
<feature type="transmembrane region" description="Helical" evidence="6">
    <location>
        <begin position="36"/>
        <end position="54"/>
    </location>
</feature>
<name>A0ABD1W387_9LAMI</name>
<dbReference type="InterPro" id="IPR037185">
    <property type="entry name" value="EmrE-like"/>
</dbReference>
<evidence type="ECO:0000256" key="6">
    <source>
        <dbReference type="SAM" id="Phobius"/>
    </source>
</evidence>
<keyword evidence="4 6" id="KW-1133">Transmembrane helix</keyword>
<dbReference type="InterPro" id="IPR030184">
    <property type="entry name" value="WAT1-related"/>
</dbReference>
<reference evidence="9" key="1">
    <citation type="submission" date="2024-07" db="EMBL/GenBank/DDBJ databases">
        <title>Two chromosome-level genome assemblies of Korean endemic species Abeliophyllum distichum and Forsythia ovata (Oleaceae).</title>
        <authorList>
            <person name="Jang H."/>
        </authorList>
    </citation>
    <scope>NUCLEOTIDE SEQUENCE [LARGE SCALE GENOMIC DNA]</scope>
</reference>
<keyword evidence="5 6" id="KW-0472">Membrane</keyword>
<comment type="caution">
    <text evidence="8">The sequence shown here is derived from an EMBL/GenBank/DDBJ whole genome shotgun (WGS) entry which is preliminary data.</text>
</comment>
<protein>
    <submittedName>
        <fullName evidence="8">WAT1-related protein</fullName>
    </submittedName>
</protein>
<feature type="transmembrane region" description="Helical" evidence="6">
    <location>
        <begin position="66"/>
        <end position="87"/>
    </location>
</feature>
<feature type="transmembrane region" description="Helical" evidence="6">
    <location>
        <begin position="126"/>
        <end position="147"/>
    </location>
</feature>